<feature type="transmembrane region" description="Helical" evidence="6">
    <location>
        <begin position="728"/>
        <end position="750"/>
    </location>
</feature>
<evidence type="ECO:0000256" key="5">
    <source>
        <dbReference type="ARBA" id="ARBA00023136"/>
    </source>
</evidence>
<dbReference type="InterPro" id="IPR038766">
    <property type="entry name" value="Membrane_comp_ABC_pdt"/>
</dbReference>
<keyword evidence="5 6" id="KW-0472">Membrane</keyword>
<feature type="transmembrane region" description="Helical" evidence="6">
    <location>
        <begin position="452"/>
        <end position="472"/>
    </location>
</feature>
<name>A0A1G6GQD5_9GAMM</name>
<feature type="transmembrane region" description="Helical" evidence="6">
    <location>
        <begin position="290"/>
        <end position="320"/>
    </location>
</feature>
<evidence type="ECO:0000313" key="9">
    <source>
        <dbReference type="Proteomes" id="UP000242317"/>
    </source>
</evidence>
<evidence type="ECO:0000256" key="3">
    <source>
        <dbReference type="ARBA" id="ARBA00022692"/>
    </source>
</evidence>
<feature type="transmembrane region" description="Helical" evidence="6">
    <location>
        <begin position="770"/>
        <end position="788"/>
    </location>
</feature>
<dbReference type="PANTHER" id="PTHR30287">
    <property type="entry name" value="MEMBRANE COMPONENT OF PREDICTED ABC SUPERFAMILY METABOLITE UPTAKE TRANSPORTER"/>
    <property type="match status" value="1"/>
</dbReference>
<feature type="transmembrane region" description="Helical" evidence="6">
    <location>
        <begin position="248"/>
        <end position="269"/>
    </location>
</feature>
<feature type="transmembrane region" description="Helical" evidence="6">
    <location>
        <begin position="383"/>
        <end position="403"/>
    </location>
</feature>
<evidence type="ECO:0000256" key="6">
    <source>
        <dbReference type="SAM" id="Phobius"/>
    </source>
</evidence>
<dbReference type="GO" id="GO:0005886">
    <property type="term" value="C:plasma membrane"/>
    <property type="evidence" value="ECO:0007669"/>
    <property type="project" value="UniProtKB-SubCell"/>
</dbReference>
<evidence type="ECO:0000256" key="1">
    <source>
        <dbReference type="ARBA" id="ARBA00004651"/>
    </source>
</evidence>
<keyword evidence="9" id="KW-1185">Reference proteome</keyword>
<keyword evidence="2" id="KW-1003">Cell membrane</keyword>
<feature type="transmembrane region" description="Helical" evidence="6">
    <location>
        <begin position="340"/>
        <end position="363"/>
    </location>
</feature>
<dbReference type="OrthoDB" id="5292592at2"/>
<accession>A0A1G6GQD5</accession>
<evidence type="ECO:0000313" key="8">
    <source>
        <dbReference type="EMBL" id="SDB84053.1"/>
    </source>
</evidence>
<dbReference type="InterPro" id="IPR003838">
    <property type="entry name" value="ABC3_permease_C"/>
</dbReference>
<dbReference type="RefSeq" id="WP_092614868.1">
    <property type="nucleotide sequence ID" value="NZ_FMYK01000001.1"/>
</dbReference>
<dbReference type="PANTHER" id="PTHR30287:SF1">
    <property type="entry name" value="INNER MEMBRANE PROTEIN"/>
    <property type="match status" value="1"/>
</dbReference>
<feature type="transmembrane region" description="Helical" evidence="6">
    <location>
        <begin position="409"/>
        <end position="432"/>
    </location>
</feature>
<reference evidence="9" key="1">
    <citation type="submission" date="2016-09" db="EMBL/GenBank/DDBJ databases">
        <authorList>
            <person name="Varghese N."/>
            <person name="Submissions S."/>
        </authorList>
    </citation>
    <scope>NUCLEOTIDE SEQUENCE [LARGE SCALE GENOMIC DNA]</scope>
    <source>
        <strain evidence="9">ANC 3699</strain>
    </source>
</reference>
<dbReference type="Proteomes" id="UP000242317">
    <property type="component" value="Unassembled WGS sequence"/>
</dbReference>
<feature type="transmembrane region" description="Helical" evidence="6">
    <location>
        <begin position="684"/>
        <end position="707"/>
    </location>
</feature>
<keyword evidence="3 6" id="KW-0812">Transmembrane</keyword>
<evidence type="ECO:0000256" key="4">
    <source>
        <dbReference type="ARBA" id="ARBA00022989"/>
    </source>
</evidence>
<feature type="domain" description="ABC3 transporter permease C-terminal" evidence="7">
    <location>
        <begin position="687"/>
        <end position="788"/>
    </location>
</feature>
<evidence type="ECO:0000259" key="7">
    <source>
        <dbReference type="Pfam" id="PF02687"/>
    </source>
</evidence>
<keyword evidence="4 6" id="KW-1133">Transmembrane helix</keyword>
<dbReference type="Pfam" id="PF02687">
    <property type="entry name" value="FtsX"/>
    <property type="match status" value="2"/>
</dbReference>
<evidence type="ECO:0000256" key="2">
    <source>
        <dbReference type="ARBA" id="ARBA00022475"/>
    </source>
</evidence>
<dbReference type="AlphaFoldDB" id="A0A1G6GQD5"/>
<gene>
    <name evidence="8" type="ORF">SAMN05421749_101262</name>
</gene>
<organism evidence="8 9">
    <name type="scientific">Acinetobacter marinus</name>
    <dbReference type="NCBI Taxonomy" id="281375"/>
    <lineage>
        <taxon>Bacteria</taxon>
        <taxon>Pseudomonadati</taxon>
        <taxon>Pseudomonadota</taxon>
        <taxon>Gammaproteobacteria</taxon>
        <taxon>Moraxellales</taxon>
        <taxon>Moraxellaceae</taxon>
        <taxon>Acinetobacter</taxon>
    </lineage>
</organism>
<comment type="subcellular location">
    <subcellularLocation>
        <location evidence="1">Cell membrane</location>
        <topology evidence="1">Multi-pass membrane protein</topology>
    </subcellularLocation>
</comment>
<protein>
    <submittedName>
        <fullName evidence="8">Putative ABC transport system permease protein</fullName>
    </submittedName>
</protein>
<proteinExistence type="predicted"/>
<feature type="domain" description="ABC3 transporter permease C-terminal" evidence="7">
    <location>
        <begin position="250"/>
        <end position="371"/>
    </location>
</feature>
<dbReference type="EMBL" id="FMYK01000001">
    <property type="protein sequence ID" value="SDB84053.1"/>
    <property type="molecule type" value="Genomic_DNA"/>
</dbReference>
<sequence length="808" mass="90046">MRLFSSLLRQSFHSGGITLLVVALALAISASTALRFSNQQIQYAIEQQAGELLASDMLIESNEPLADTWRQSATQYGLKTSQSTVFSSMAHTGEHFVMVNVKAIDDAFPLRGELDISPTTKQIKSGEIWLSPRVFDLLHVKVGDQVDIADGSFTVTGEISYDANQETGFSGFSPTVIIHQNDVARTNAVQVGSRIDYRLLMAGQPEQLQAFQTENKKLIEEPLKLRVASEGNSRLMRPLRNLDTFMQLANLLTLLLCGIAIALTCQRYVTQNQDHIALLRCMGASRRQIISAYLGLLGVVGGIATVIGTVFGVIFGYLLLNLMLSTMPNIHLQFSILSILFGPLPNAILTCLVILLGFVLPSILHLAKVPPIRVLRNTQIDPVALWTLALSAVFSLAIFTLYLTENLTLSLMVMGALALLCVLLFLLMWAVLSTIRKSNARFEQWLRAPAQLSLQMTALALGLSLITVLFLLRGDLQNRWENQLPENTPNQFVYGLPPFDQKALVDLVDQQGWHRTPFYPNIRGRLVTKNDQAFSPELIRENNSLRRELNLTQAEQFPADNELTAGTKNFSATHQVSVEQETADNLGIQIGDELGFQLPDGELKAQVVSLRKVEWESFSPNFFFIFSPNTLDENAGSYLGSFYVPDAEKAQLIDVIQQFPTTVFIDIDGIIEQIKRIVNIITQVVSLLAFLVFSAGLLVLLACLNLMMDERRQEVALLRAIGMSQHSLKRYLTIELAFIGFGAGILSIAFAELVSYIVAWRMEMPWSVHYWYWLILPILMAVLCGVIGRYRLAKLWQIAPLLSLRSLN</sequence>